<keyword evidence="3" id="KW-1185">Reference proteome</keyword>
<evidence type="ECO:0000256" key="1">
    <source>
        <dbReference type="SAM" id="MobiDB-lite"/>
    </source>
</evidence>
<dbReference type="Proteomes" id="UP000558488">
    <property type="component" value="Unassembled WGS sequence"/>
</dbReference>
<evidence type="ECO:0000313" key="2">
    <source>
        <dbReference type="EMBL" id="KAF6283791.1"/>
    </source>
</evidence>
<name>A0A7J7S5Y4_PIPKU</name>
<organism evidence="2 3">
    <name type="scientific">Pipistrellus kuhlii</name>
    <name type="common">Kuhl's pipistrelle</name>
    <dbReference type="NCBI Taxonomy" id="59472"/>
    <lineage>
        <taxon>Eukaryota</taxon>
        <taxon>Metazoa</taxon>
        <taxon>Chordata</taxon>
        <taxon>Craniata</taxon>
        <taxon>Vertebrata</taxon>
        <taxon>Euteleostomi</taxon>
        <taxon>Mammalia</taxon>
        <taxon>Eutheria</taxon>
        <taxon>Laurasiatheria</taxon>
        <taxon>Chiroptera</taxon>
        <taxon>Yangochiroptera</taxon>
        <taxon>Vespertilionidae</taxon>
        <taxon>Pipistrellus</taxon>
    </lineage>
</organism>
<protein>
    <submittedName>
        <fullName evidence="2">Proline rich 14</fullName>
    </submittedName>
</protein>
<dbReference type="AlphaFoldDB" id="A0A7J7S5Y4"/>
<dbReference type="EMBL" id="JACAGB010000048">
    <property type="protein sequence ID" value="KAF6283791.1"/>
    <property type="molecule type" value="Genomic_DNA"/>
</dbReference>
<feature type="region of interest" description="Disordered" evidence="1">
    <location>
        <begin position="1"/>
        <end position="41"/>
    </location>
</feature>
<sequence length="88" mass="9614">MDLPGDSSPPGQPRLCRQPLTRGLWGARSPKRPRLQTPVVPSPLEKASRRVLAVVLEDVMAAHMVSPLKGEAAFSPGPFSVPIRLDHW</sequence>
<evidence type="ECO:0000313" key="3">
    <source>
        <dbReference type="Proteomes" id="UP000558488"/>
    </source>
</evidence>
<accession>A0A7J7S5Y4</accession>
<proteinExistence type="predicted"/>
<reference evidence="2 3" key="1">
    <citation type="journal article" date="2020" name="Nature">
        <title>Six reference-quality genomes reveal evolution of bat adaptations.</title>
        <authorList>
            <person name="Jebb D."/>
            <person name="Huang Z."/>
            <person name="Pippel M."/>
            <person name="Hughes G.M."/>
            <person name="Lavrichenko K."/>
            <person name="Devanna P."/>
            <person name="Winkler S."/>
            <person name="Jermiin L.S."/>
            <person name="Skirmuntt E.C."/>
            <person name="Katzourakis A."/>
            <person name="Burkitt-Gray L."/>
            <person name="Ray D.A."/>
            <person name="Sullivan K.A.M."/>
            <person name="Roscito J.G."/>
            <person name="Kirilenko B.M."/>
            <person name="Davalos L.M."/>
            <person name="Corthals A.P."/>
            <person name="Power M.L."/>
            <person name="Jones G."/>
            <person name="Ransome R.D."/>
            <person name="Dechmann D.K.N."/>
            <person name="Locatelli A.G."/>
            <person name="Puechmaille S.J."/>
            <person name="Fedrigo O."/>
            <person name="Jarvis E.D."/>
            <person name="Hiller M."/>
            <person name="Vernes S.C."/>
            <person name="Myers E.W."/>
            <person name="Teeling E.C."/>
        </authorList>
    </citation>
    <scope>NUCLEOTIDE SEQUENCE [LARGE SCALE GENOMIC DNA]</scope>
    <source>
        <strain evidence="2">MPipKuh1</strain>
        <tissue evidence="2">Flight muscle</tissue>
    </source>
</reference>
<comment type="caution">
    <text evidence="2">The sequence shown here is derived from an EMBL/GenBank/DDBJ whole genome shotgun (WGS) entry which is preliminary data.</text>
</comment>
<gene>
    <name evidence="2" type="ORF">mPipKuh1_014170</name>
</gene>